<dbReference type="STRING" id="1160091.B9T39_05905"/>
<evidence type="ECO:0000313" key="7">
    <source>
        <dbReference type="Proteomes" id="UP000243540"/>
    </source>
</evidence>
<feature type="chain" id="PRO_5013299718" evidence="4">
    <location>
        <begin position="30"/>
        <end position="529"/>
    </location>
</feature>
<dbReference type="PANTHER" id="PTHR30290">
    <property type="entry name" value="PERIPLASMIC BINDING COMPONENT OF ABC TRANSPORTER"/>
    <property type="match status" value="1"/>
</dbReference>
<dbReference type="InterPro" id="IPR000914">
    <property type="entry name" value="SBP_5_dom"/>
</dbReference>
<dbReference type="PROSITE" id="PS51257">
    <property type="entry name" value="PROKAR_LIPOPROTEIN"/>
    <property type="match status" value="1"/>
</dbReference>
<keyword evidence="2" id="KW-0813">Transport</keyword>
<name>A0A1Y2T145_9BIFI</name>
<sequence length="529" mass="58381">MKFGKSVKVAAGFAAAALLLAGCGSGNKAASTDEKKADASPAVSTVVPDTITAQVAYAGQNYNPLSTSQALPQSANWNVVEPLYTRQMNDFKLVSGLAKGEPKMISDTEYEITLRDSAKFSDGTPVTAADVKSSFERMMAPGSLYLSMLNFIQSVEAKSDTVVTFKLAKPYSLFKERLALVGIVPASMSDEALQKMPIGSGPYKFKEITDLKVTFEKNDNYNGEWKALSKNMVWNVSVDDTARVTAMQSGQNDIMENVPAKAFDTLKTSGSDLHKAQGFNQAFVMFNTKKAPFDKKEVRQAVLYGIDVDTLIKNQLAGQAEAATSFLPKSFKYYHKAKNVYTYNVEKAKKLLKDAGVNGGVKFTLYTTDHTWITELAPQIKNNLEALGFTVDIQSMKSSALYPNITDKENADYSMVIAPGDPSVFGNDPDILMNWWYGDNAWTKTRTFWKGSEGYTKLHEYMDKAAASNDDKVRTENWNDAMDLLSEEVPLYPLFHRQLTTAVRKGVFKDYKAGGTVGLFFLNQKLAKE</sequence>
<dbReference type="InterPro" id="IPR039424">
    <property type="entry name" value="SBP_5"/>
</dbReference>
<dbReference type="GO" id="GO:0043190">
    <property type="term" value="C:ATP-binding cassette (ABC) transporter complex"/>
    <property type="evidence" value="ECO:0007669"/>
    <property type="project" value="InterPro"/>
</dbReference>
<reference evidence="6 7" key="1">
    <citation type="submission" date="2017-04" db="EMBL/GenBank/DDBJ databases">
        <title>Draft genome sequences of Alloscardovia macacae UMA81211 and UMA81212 isolated from the feces of a rhesus macaque (Macaca mulatta).</title>
        <authorList>
            <person name="Albert K."/>
            <person name="Sela D.A."/>
        </authorList>
    </citation>
    <scope>NUCLEOTIDE SEQUENCE [LARGE SCALE GENOMIC DNA]</scope>
    <source>
        <strain evidence="6 7">UMA81212</strain>
    </source>
</reference>
<evidence type="ECO:0000259" key="5">
    <source>
        <dbReference type="Pfam" id="PF00496"/>
    </source>
</evidence>
<dbReference type="AlphaFoldDB" id="A0A1Y2T145"/>
<dbReference type="RefSeq" id="WP_086106920.1">
    <property type="nucleotide sequence ID" value="NZ_NEKC01000012.1"/>
</dbReference>
<proteinExistence type="inferred from homology"/>
<comment type="similarity">
    <text evidence="1">Belongs to the bacterial solute-binding protein 5 family.</text>
</comment>
<dbReference type="Gene3D" id="3.40.190.10">
    <property type="entry name" value="Periplasmic binding protein-like II"/>
    <property type="match status" value="1"/>
</dbReference>
<dbReference type="PANTHER" id="PTHR30290:SF9">
    <property type="entry name" value="OLIGOPEPTIDE-BINDING PROTEIN APPA"/>
    <property type="match status" value="1"/>
</dbReference>
<protein>
    <submittedName>
        <fullName evidence="6">ABC transporter substrate-binding protein</fullName>
    </submittedName>
</protein>
<keyword evidence="3 4" id="KW-0732">Signal</keyword>
<dbReference type="Gene3D" id="3.10.105.10">
    <property type="entry name" value="Dipeptide-binding Protein, Domain 3"/>
    <property type="match status" value="1"/>
</dbReference>
<dbReference type="Pfam" id="PF00496">
    <property type="entry name" value="SBP_bac_5"/>
    <property type="match status" value="1"/>
</dbReference>
<evidence type="ECO:0000256" key="3">
    <source>
        <dbReference type="ARBA" id="ARBA00022729"/>
    </source>
</evidence>
<dbReference type="Proteomes" id="UP000243540">
    <property type="component" value="Unassembled WGS sequence"/>
</dbReference>
<organism evidence="6 7">
    <name type="scientific">Alloscardovia macacae</name>
    <dbReference type="NCBI Taxonomy" id="1160091"/>
    <lineage>
        <taxon>Bacteria</taxon>
        <taxon>Bacillati</taxon>
        <taxon>Actinomycetota</taxon>
        <taxon>Actinomycetes</taxon>
        <taxon>Bifidobacteriales</taxon>
        <taxon>Bifidobacteriaceae</taxon>
        <taxon>Alloscardovia</taxon>
    </lineage>
</organism>
<comment type="caution">
    <text evidence="6">The sequence shown here is derived from an EMBL/GenBank/DDBJ whole genome shotgun (WGS) entry which is preliminary data.</text>
</comment>
<evidence type="ECO:0000256" key="4">
    <source>
        <dbReference type="SAM" id="SignalP"/>
    </source>
</evidence>
<evidence type="ECO:0000256" key="1">
    <source>
        <dbReference type="ARBA" id="ARBA00005695"/>
    </source>
</evidence>
<evidence type="ECO:0000313" key="6">
    <source>
        <dbReference type="EMBL" id="OTA28760.1"/>
    </source>
</evidence>
<feature type="domain" description="Solute-binding protein family 5" evidence="5">
    <location>
        <begin position="93"/>
        <end position="441"/>
    </location>
</feature>
<dbReference type="CDD" id="cd00995">
    <property type="entry name" value="PBP2_NikA_DppA_OppA_like"/>
    <property type="match status" value="1"/>
</dbReference>
<dbReference type="InterPro" id="IPR030678">
    <property type="entry name" value="Peptide/Ni-bd"/>
</dbReference>
<gene>
    <name evidence="6" type="ORF">B9T39_05905</name>
</gene>
<accession>A0A1Y2T145</accession>
<dbReference type="Gene3D" id="3.90.76.10">
    <property type="entry name" value="Dipeptide-binding Protein, Domain 1"/>
    <property type="match status" value="1"/>
</dbReference>
<dbReference type="GO" id="GO:1904680">
    <property type="term" value="F:peptide transmembrane transporter activity"/>
    <property type="evidence" value="ECO:0007669"/>
    <property type="project" value="TreeGrafter"/>
</dbReference>
<dbReference type="SUPFAM" id="SSF53850">
    <property type="entry name" value="Periplasmic binding protein-like II"/>
    <property type="match status" value="1"/>
</dbReference>
<dbReference type="GO" id="GO:0015833">
    <property type="term" value="P:peptide transport"/>
    <property type="evidence" value="ECO:0007669"/>
    <property type="project" value="TreeGrafter"/>
</dbReference>
<evidence type="ECO:0000256" key="2">
    <source>
        <dbReference type="ARBA" id="ARBA00022448"/>
    </source>
</evidence>
<dbReference type="EMBL" id="NEKC01000012">
    <property type="protein sequence ID" value="OTA28760.1"/>
    <property type="molecule type" value="Genomic_DNA"/>
</dbReference>
<dbReference type="PIRSF" id="PIRSF002741">
    <property type="entry name" value="MppA"/>
    <property type="match status" value="1"/>
</dbReference>
<feature type="signal peptide" evidence="4">
    <location>
        <begin position="1"/>
        <end position="29"/>
    </location>
</feature>
<dbReference type="GO" id="GO:0042597">
    <property type="term" value="C:periplasmic space"/>
    <property type="evidence" value="ECO:0007669"/>
    <property type="project" value="UniProtKB-ARBA"/>
</dbReference>